<name>A0AAU0F0N7_9FLAO</name>
<evidence type="ECO:0000313" key="3">
    <source>
        <dbReference type="Proteomes" id="UP001432059"/>
    </source>
</evidence>
<gene>
    <name evidence="2" type="ORF">BPO_0321</name>
</gene>
<dbReference type="Proteomes" id="UP001432059">
    <property type="component" value="Chromosome"/>
</dbReference>
<accession>A0AAU0F0N7</accession>
<organism evidence="2 3">
    <name type="scientific">Bergeyella porcorum</name>
    <dbReference type="NCBI Taxonomy" id="1735111"/>
    <lineage>
        <taxon>Bacteria</taxon>
        <taxon>Pseudomonadati</taxon>
        <taxon>Bacteroidota</taxon>
        <taxon>Flavobacteriia</taxon>
        <taxon>Flavobacteriales</taxon>
        <taxon>Weeksellaceae</taxon>
        <taxon>Bergeyella</taxon>
    </lineage>
</organism>
<feature type="region of interest" description="Disordered" evidence="1">
    <location>
        <begin position="1"/>
        <end position="21"/>
    </location>
</feature>
<keyword evidence="3" id="KW-1185">Reference proteome</keyword>
<protein>
    <submittedName>
        <fullName evidence="2">Uncharacterized protein</fullName>
    </submittedName>
</protein>
<evidence type="ECO:0000256" key="1">
    <source>
        <dbReference type="SAM" id="MobiDB-lite"/>
    </source>
</evidence>
<dbReference type="AlphaFoldDB" id="A0AAU0F0N7"/>
<dbReference type="EMBL" id="CP136426">
    <property type="protein sequence ID" value="WOC50968.1"/>
    <property type="molecule type" value="Genomic_DNA"/>
</dbReference>
<reference evidence="2" key="1">
    <citation type="submission" date="2023-10" db="EMBL/GenBank/DDBJ databases">
        <title>Characterization and whole genome sequencing of a novel strain of Bergeyella porcorum QD2021 isolated from pig.</title>
        <authorList>
            <person name="Liu G."/>
            <person name="Chen C."/>
            <person name="Han X."/>
        </authorList>
    </citation>
    <scope>NUCLEOTIDE SEQUENCE</scope>
    <source>
        <strain evidence="2">QD2021</strain>
    </source>
</reference>
<sequence>MLNHSNKIFPNNKKESPKGGSFFMRSLGLKTLSLQKFTLR</sequence>
<proteinExistence type="predicted"/>
<evidence type="ECO:0000313" key="2">
    <source>
        <dbReference type="EMBL" id="WOC50968.1"/>
    </source>
</evidence>
<dbReference type="KEGG" id="bpor:BPO_0321"/>